<sequence>MVKPRFILVTFPAQGHINPALQLAKRLVRIYRSEVTFFTTLFVYRRMTKDNDDHDKSAPLPPNDMSFAPFSDGYDDGFAGDINFDHYSSDLRRRGSRALAEVIGAGVDEGRPYTCVVYTLLLPWAADVAAEHNIPAALLWVQPATVFDVFYYCFHEYKDIVLDNSENPTMPLSFPGLPLLTIRDLPSLLTDSSVQSTLFIKFFQAQFEKLDEESNPKVLVNTFDELEYEALRSIGSNKMRLIPIGPLIPSAFCDGKDLSDTSFGGDLIRRPNDNYVEWLNSKDKTTVVYLSFGSYSVLSKPQMEEIAKGLLDFGHPFLWVIREKEPNDNKKGSNDNDDDDELSCKEELEKLGMIVTWCSQVEVLSNESLGCFVSHCGWNSTLESLVCGVPMVAFPQWVDQKTNAKLVEDVWKTGVRVTPNEEGIVGGEEIKRCLELVMGGKENGVEIRRNAEKWKDLAREAATEGGSSDRNFKAFVNEVIGEVGALSS</sequence>
<dbReference type="CDD" id="cd03784">
    <property type="entry name" value="GT1_Gtf-like"/>
    <property type="match status" value="1"/>
</dbReference>
<dbReference type="SUPFAM" id="SSF53756">
    <property type="entry name" value="UDP-Glycosyltransferase/glycogen phosphorylase"/>
    <property type="match status" value="1"/>
</dbReference>
<dbReference type="AlphaFoldDB" id="A0A2P5C3U7"/>
<reference evidence="6" key="1">
    <citation type="submission" date="2016-06" db="EMBL/GenBank/DDBJ databases">
        <title>Parallel loss of symbiosis genes in relatives of nitrogen-fixing non-legume Parasponia.</title>
        <authorList>
            <person name="Van Velzen R."/>
            <person name="Holmer R."/>
            <person name="Bu F."/>
            <person name="Rutten L."/>
            <person name="Van Zeijl A."/>
            <person name="Liu W."/>
            <person name="Santuari L."/>
            <person name="Cao Q."/>
            <person name="Sharma T."/>
            <person name="Shen D."/>
            <person name="Roswanjaya Y."/>
            <person name="Wardhani T."/>
            <person name="Kalhor M.S."/>
            <person name="Jansen J."/>
            <person name="Van den Hoogen J."/>
            <person name="Gungor B."/>
            <person name="Hartog M."/>
            <person name="Hontelez J."/>
            <person name="Verver J."/>
            <person name="Yang W.-C."/>
            <person name="Schijlen E."/>
            <person name="Repin R."/>
            <person name="Schilthuizen M."/>
            <person name="Schranz E."/>
            <person name="Heidstra R."/>
            <person name="Miyata K."/>
            <person name="Fedorova E."/>
            <person name="Kohlen W."/>
            <person name="Bisseling T."/>
            <person name="Smit S."/>
            <person name="Geurts R."/>
        </authorList>
    </citation>
    <scope>NUCLEOTIDE SEQUENCE [LARGE SCALE GENOMIC DNA]</scope>
    <source>
        <strain evidence="6">cv. WU1-14</strain>
    </source>
</reference>
<gene>
    <name evidence="5" type="ORF">PanWU01x14_186330</name>
</gene>
<evidence type="ECO:0000256" key="4">
    <source>
        <dbReference type="RuleBase" id="RU362057"/>
    </source>
</evidence>
<dbReference type="InterPro" id="IPR002213">
    <property type="entry name" value="UDP_glucos_trans"/>
</dbReference>
<dbReference type="FunFam" id="3.40.50.2000:FF:000019">
    <property type="entry name" value="Glycosyltransferase"/>
    <property type="match status" value="1"/>
</dbReference>
<accession>A0A2P5C3U7</accession>
<dbReference type="EMBL" id="JXTB01000180">
    <property type="protein sequence ID" value="PON55681.1"/>
    <property type="molecule type" value="Genomic_DNA"/>
</dbReference>
<dbReference type="PANTHER" id="PTHR11926">
    <property type="entry name" value="GLUCOSYL/GLUCURONOSYL TRANSFERASES"/>
    <property type="match status" value="1"/>
</dbReference>
<evidence type="ECO:0000313" key="5">
    <source>
        <dbReference type="EMBL" id="PON55681.1"/>
    </source>
</evidence>
<evidence type="ECO:0000256" key="2">
    <source>
        <dbReference type="ARBA" id="ARBA00022679"/>
    </source>
</evidence>
<name>A0A2P5C3U7_PARAD</name>
<keyword evidence="2 3" id="KW-0808">Transferase</keyword>
<dbReference type="PROSITE" id="PS00375">
    <property type="entry name" value="UDPGT"/>
    <property type="match status" value="1"/>
</dbReference>
<dbReference type="Pfam" id="PF00201">
    <property type="entry name" value="UDPGT"/>
    <property type="match status" value="1"/>
</dbReference>
<keyword evidence="3" id="KW-0328">Glycosyltransferase</keyword>
<protein>
    <recommendedName>
        <fullName evidence="4">Glycosyltransferase</fullName>
        <ecNumber evidence="4">2.4.1.-</ecNumber>
    </recommendedName>
</protein>
<dbReference type="GO" id="GO:0080044">
    <property type="term" value="F:quercetin 7-O-glucosyltransferase activity"/>
    <property type="evidence" value="ECO:0007669"/>
    <property type="project" value="TreeGrafter"/>
</dbReference>
<dbReference type="Proteomes" id="UP000237105">
    <property type="component" value="Unassembled WGS sequence"/>
</dbReference>
<dbReference type="EC" id="2.4.1.-" evidence="4"/>
<comment type="caution">
    <text evidence="5">The sequence shown here is derived from an EMBL/GenBank/DDBJ whole genome shotgun (WGS) entry which is preliminary data.</text>
</comment>
<dbReference type="PANTHER" id="PTHR11926:SF870">
    <property type="entry name" value="UDP-GLYCOSYLTRANSFERASE 75B1"/>
    <property type="match status" value="1"/>
</dbReference>
<dbReference type="GO" id="GO:0080043">
    <property type="term" value="F:quercetin 3-O-glucosyltransferase activity"/>
    <property type="evidence" value="ECO:0007669"/>
    <property type="project" value="TreeGrafter"/>
</dbReference>
<dbReference type="InterPro" id="IPR035595">
    <property type="entry name" value="UDP_glycos_trans_CS"/>
</dbReference>
<organism evidence="5 6">
    <name type="scientific">Parasponia andersonii</name>
    <name type="common">Sponia andersonii</name>
    <dbReference type="NCBI Taxonomy" id="3476"/>
    <lineage>
        <taxon>Eukaryota</taxon>
        <taxon>Viridiplantae</taxon>
        <taxon>Streptophyta</taxon>
        <taxon>Embryophyta</taxon>
        <taxon>Tracheophyta</taxon>
        <taxon>Spermatophyta</taxon>
        <taxon>Magnoliopsida</taxon>
        <taxon>eudicotyledons</taxon>
        <taxon>Gunneridae</taxon>
        <taxon>Pentapetalae</taxon>
        <taxon>rosids</taxon>
        <taxon>fabids</taxon>
        <taxon>Rosales</taxon>
        <taxon>Cannabaceae</taxon>
        <taxon>Parasponia</taxon>
    </lineage>
</organism>
<dbReference type="Gene3D" id="3.40.50.2000">
    <property type="entry name" value="Glycogen Phosphorylase B"/>
    <property type="match status" value="2"/>
</dbReference>
<dbReference type="OrthoDB" id="1180839at2759"/>
<evidence type="ECO:0000256" key="3">
    <source>
        <dbReference type="RuleBase" id="RU003718"/>
    </source>
</evidence>
<evidence type="ECO:0000313" key="6">
    <source>
        <dbReference type="Proteomes" id="UP000237105"/>
    </source>
</evidence>
<proteinExistence type="inferred from homology"/>
<comment type="similarity">
    <text evidence="1 3">Belongs to the UDP-glycosyltransferase family.</text>
</comment>
<keyword evidence="6" id="KW-1185">Reference proteome</keyword>
<evidence type="ECO:0000256" key="1">
    <source>
        <dbReference type="ARBA" id="ARBA00009995"/>
    </source>
</evidence>